<keyword evidence="17" id="KW-1185">Reference proteome</keyword>
<dbReference type="Proteomes" id="UP000314986">
    <property type="component" value="Unassembled WGS sequence"/>
</dbReference>
<comment type="subcellular location">
    <subcellularLocation>
        <location evidence="1">Nucleus</location>
        <location evidence="1">PML body</location>
    </subcellularLocation>
    <subcellularLocation>
        <location evidence="2">Nucleus</location>
        <location evidence="2">Nucleolus</location>
    </subcellularLocation>
</comment>
<dbReference type="PANTHER" id="PTHR12876">
    <property type="entry name" value="N4BP1-RELATED"/>
    <property type="match status" value="1"/>
</dbReference>
<protein>
    <recommendedName>
        <fullName evidence="10">NEDD4-binding protein 1</fullName>
    </recommendedName>
</protein>
<evidence type="ECO:0000256" key="7">
    <source>
        <dbReference type="ARBA" id="ARBA00022884"/>
    </source>
</evidence>
<dbReference type="InterPro" id="IPR021869">
    <property type="entry name" value="RNase_Zc3h12_NYN"/>
</dbReference>
<dbReference type="InParanoid" id="A0A4W3JQZ5"/>
<reference evidence="17" key="1">
    <citation type="journal article" date="2006" name="Science">
        <title>Ancient noncoding elements conserved in the human genome.</title>
        <authorList>
            <person name="Venkatesh B."/>
            <person name="Kirkness E.F."/>
            <person name="Loh Y.H."/>
            <person name="Halpern A.L."/>
            <person name="Lee A.P."/>
            <person name="Johnson J."/>
            <person name="Dandona N."/>
            <person name="Viswanathan L.D."/>
            <person name="Tay A."/>
            <person name="Venter J.C."/>
            <person name="Strausberg R.L."/>
            <person name="Brenner S."/>
        </authorList>
    </citation>
    <scope>NUCLEOTIDE SEQUENCE [LARGE SCALE GENOMIC DNA]</scope>
</reference>
<reference evidence="16" key="5">
    <citation type="submission" date="2025-09" db="UniProtKB">
        <authorList>
            <consortium name="Ensembl"/>
        </authorList>
    </citation>
    <scope>IDENTIFICATION</scope>
</reference>
<keyword evidence="7" id="KW-0694">RNA-binding</keyword>
<sequence>MCTRLTPVPLAEEINDEFTAPKAKQLHLERNKAAIEELFRVTMSTSSPKSVLHFLADSPGSAQIWVQLRGRRERVQKAKEYIKGICNPEFRTVENYPKDMHCIFAGAKGLFRNFLVKYTCADISLEDIGVIAIAGNMEAVIMAKTRIQQFAKLFKDNQSLSSKKESSIKRKFKQFVEVHADKYTMDLLLLPSSVKEELMNLAQDAHHLEGNIEFEDLTLEFEDSSQNPCSEIKGKDLALFEEARKQAGTPVSDLAQRMDSMLTPDSKNAFGSETEQTFCREFDTGKERLPCKRRSSGSEDRHTKRQFSGEVNDFVYKPPTQLTSNELVTDCDETYDIPIKWGQDGQSEEDIIPTTPEKEFNMLVDFFRTMGYSTDIIKKVINEMGQTEEPMLLLKQIVEESNTLETYQDDAIYQKSHPGSSRIPAPRIPDSAHMEKSQDFATQIDEDKVNKPDIIPKVGHSPDQRKNEMLKENCLPLGVLASSSQNNSISKLPSEKSDTVRLVNNRLQNDIQNSQPAMNFFSFEKLLNEQGPRNESEIVARGSSEQMQISYYPNMMPFQQPAISSSSQQKGSLVTGVQRFNNLLKTPYKLTLTSDAGKTDLKHIIIDGSNVAMAHGMKKLFSCRGIAIAVEYFWNRGHRNITVFVPQWRTKRDPKITEQHFLTELEDLGVLSLTPARTVCGVRIASHDDRFLLHLAEKTEGIIVTNDNLKEFVSESPTWRAIIKDRLLQYTFVGDIFMIPDDPLGRNGPGLDVFLKSLDLPQPKKLIAIHGQNLPFGIKQPDNWVSQNRPPPLPPFRSVEETERLKEELLKIFPDFKQRQKIDQILRAHPYMRDLNALSAMVLDQE</sequence>
<dbReference type="FunFam" id="3.40.50.11980:FF:000001">
    <property type="entry name" value="ZC3H12A isoform 1"/>
    <property type="match status" value="1"/>
</dbReference>
<evidence type="ECO:0000259" key="15">
    <source>
        <dbReference type="Pfam" id="PF23054"/>
    </source>
</evidence>
<dbReference type="InterPro" id="IPR056629">
    <property type="entry name" value="KH_N4BP1_1st"/>
</dbReference>
<keyword evidence="4" id="KW-0540">Nuclease</keyword>
<dbReference type="Gene3D" id="3.40.50.11980">
    <property type="match status" value="1"/>
</dbReference>
<evidence type="ECO:0000256" key="5">
    <source>
        <dbReference type="ARBA" id="ARBA00022801"/>
    </source>
</evidence>
<dbReference type="Pfam" id="PF23050">
    <property type="entry name" value="KH_N4BP1_1st"/>
    <property type="match status" value="1"/>
</dbReference>
<dbReference type="CDD" id="cd09032">
    <property type="entry name" value="KH-I_N4BP1_like_rpt1"/>
    <property type="match status" value="1"/>
</dbReference>
<dbReference type="GO" id="GO:0016787">
    <property type="term" value="F:hydrolase activity"/>
    <property type="evidence" value="ECO:0007669"/>
    <property type="project" value="UniProtKB-KW"/>
</dbReference>
<dbReference type="CDD" id="cd18728">
    <property type="entry name" value="PIN_N4BP1-like"/>
    <property type="match status" value="1"/>
</dbReference>
<evidence type="ECO:0000256" key="10">
    <source>
        <dbReference type="ARBA" id="ARBA00039336"/>
    </source>
</evidence>
<reference evidence="17" key="2">
    <citation type="journal article" date="2007" name="PLoS Biol.">
        <title>Survey sequencing and comparative analysis of the elephant shark (Callorhinchus milii) genome.</title>
        <authorList>
            <person name="Venkatesh B."/>
            <person name="Kirkness E.F."/>
            <person name="Loh Y.H."/>
            <person name="Halpern A.L."/>
            <person name="Lee A.P."/>
            <person name="Johnson J."/>
            <person name="Dandona N."/>
            <person name="Viswanathan L.D."/>
            <person name="Tay A."/>
            <person name="Venter J.C."/>
            <person name="Strausberg R.L."/>
            <person name="Brenner S."/>
        </authorList>
    </citation>
    <scope>NUCLEOTIDE SEQUENCE [LARGE SCALE GENOMIC DNA]</scope>
</reference>
<dbReference type="InterPro" id="IPR051101">
    <property type="entry name" value="ZC3H12/N4BP1_RNase_Reg"/>
</dbReference>
<reference evidence="16" key="4">
    <citation type="submission" date="2025-08" db="UniProtKB">
        <authorList>
            <consortium name="Ensembl"/>
        </authorList>
    </citation>
    <scope>IDENTIFICATION</scope>
</reference>
<dbReference type="GO" id="GO:0031397">
    <property type="term" value="P:negative regulation of protein ubiquitination"/>
    <property type="evidence" value="ECO:0007669"/>
    <property type="project" value="TreeGrafter"/>
</dbReference>
<dbReference type="GeneTree" id="ENSGT00940000158682"/>
<dbReference type="STRING" id="7868.ENSCMIP00000040533"/>
<dbReference type="PANTHER" id="PTHR12876:SF26">
    <property type="entry name" value="NEDD4-BINDING PROTEIN 1"/>
    <property type="match status" value="1"/>
</dbReference>
<evidence type="ECO:0000259" key="11">
    <source>
        <dbReference type="Pfam" id="PF11977"/>
    </source>
</evidence>
<keyword evidence="8" id="KW-0539">Nucleus</keyword>
<dbReference type="GO" id="GO:0004518">
    <property type="term" value="F:nuclease activity"/>
    <property type="evidence" value="ECO:0007669"/>
    <property type="project" value="UniProtKB-KW"/>
</dbReference>
<evidence type="ECO:0000313" key="17">
    <source>
        <dbReference type="Proteomes" id="UP000314986"/>
    </source>
</evidence>
<dbReference type="FunCoup" id="A0A4W3JQZ5">
    <property type="interactions" value="428"/>
</dbReference>
<keyword evidence="3" id="KW-0399">Innate immunity</keyword>
<dbReference type="CDD" id="cd22476">
    <property type="entry name" value="KH-I_N4BP1"/>
    <property type="match status" value="1"/>
</dbReference>
<dbReference type="GO" id="GO:0003723">
    <property type="term" value="F:RNA binding"/>
    <property type="evidence" value="ECO:0007669"/>
    <property type="project" value="UniProtKB-KW"/>
</dbReference>
<dbReference type="GO" id="GO:0045087">
    <property type="term" value="P:innate immune response"/>
    <property type="evidence" value="ECO:0007669"/>
    <property type="project" value="UniProtKB-KW"/>
</dbReference>
<evidence type="ECO:0000259" key="12">
    <source>
        <dbReference type="Pfam" id="PF23050"/>
    </source>
</evidence>
<evidence type="ECO:0000256" key="3">
    <source>
        <dbReference type="ARBA" id="ARBA00022588"/>
    </source>
</evidence>
<dbReference type="InterPro" id="IPR056630">
    <property type="entry name" value="KH_N4BP1_2nd"/>
</dbReference>
<dbReference type="Pfam" id="PF23053">
    <property type="entry name" value="UBA_N4BP1"/>
    <property type="match status" value="1"/>
</dbReference>
<feature type="domain" description="N4BP1 UBA-like" evidence="14">
    <location>
        <begin position="358"/>
        <end position="393"/>
    </location>
</feature>
<dbReference type="Ensembl" id="ENSCMIT00000041106.1">
    <property type="protein sequence ID" value="ENSCMIP00000040533.1"/>
    <property type="gene ID" value="ENSCMIG00000016891.1"/>
</dbReference>
<proteinExistence type="inferred from homology"/>
<feature type="domain" description="N4BP1 second type I KH-domain" evidence="13">
    <location>
        <begin position="88"/>
        <end position="204"/>
    </location>
</feature>
<evidence type="ECO:0000259" key="14">
    <source>
        <dbReference type="Pfam" id="PF23053"/>
    </source>
</evidence>
<comment type="similarity">
    <text evidence="9">Belongs to the N4BP1 family.</text>
</comment>
<name>A0A4W3JQZ5_CALMI</name>
<reference evidence="17" key="3">
    <citation type="journal article" date="2014" name="Nature">
        <title>Elephant shark genome provides unique insights into gnathostome evolution.</title>
        <authorList>
            <consortium name="International Elephant Shark Genome Sequencing Consortium"/>
            <person name="Venkatesh B."/>
            <person name="Lee A.P."/>
            <person name="Ravi V."/>
            <person name="Maurya A.K."/>
            <person name="Lian M.M."/>
            <person name="Swann J.B."/>
            <person name="Ohta Y."/>
            <person name="Flajnik M.F."/>
            <person name="Sutoh Y."/>
            <person name="Kasahara M."/>
            <person name="Hoon S."/>
            <person name="Gangu V."/>
            <person name="Roy S.W."/>
            <person name="Irimia M."/>
            <person name="Korzh V."/>
            <person name="Kondrychyn I."/>
            <person name="Lim Z.W."/>
            <person name="Tay B.H."/>
            <person name="Tohari S."/>
            <person name="Kong K.W."/>
            <person name="Ho S."/>
            <person name="Lorente-Galdos B."/>
            <person name="Quilez J."/>
            <person name="Marques-Bonet T."/>
            <person name="Raney B.J."/>
            <person name="Ingham P.W."/>
            <person name="Tay A."/>
            <person name="Hillier L.W."/>
            <person name="Minx P."/>
            <person name="Boehm T."/>
            <person name="Wilson R.K."/>
            <person name="Brenner S."/>
            <person name="Warren W.C."/>
        </authorList>
    </citation>
    <scope>NUCLEOTIDE SEQUENCE [LARGE SCALE GENOMIC DNA]</scope>
</reference>
<dbReference type="InterPro" id="IPR056578">
    <property type="entry name" value="UBA_N4BP1_C"/>
</dbReference>
<evidence type="ECO:0000313" key="16">
    <source>
        <dbReference type="Ensembl" id="ENSCMIP00000040533.1"/>
    </source>
</evidence>
<keyword evidence="5" id="KW-0378">Hydrolase</keyword>
<evidence type="ECO:0000256" key="1">
    <source>
        <dbReference type="ARBA" id="ARBA00004322"/>
    </source>
</evidence>
<evidence type="ECO:0000256" key="4">
    <source>
        <dbReference type="ARBA" id="ARBA00022722"/>
    </source>
</evidence>
<keyword evidence="6" id="KW-0391">Immunity</keyword>
<dbReference type="GO" id="GO:0005730">
    <property type="term" value="C:nucleolus"/>
    <property type="evidence" value="ECO:0007669"/>
    <property type="project" value="UniProtKB-SubCell"/>
</dbReference>
<evidence type="ECO:0000256" key="6">
    <source>
        <dbReference type="ARBA" id="ARBA00022859"/>
    </source>
</evidence>
<evidence type="ECO:0000256" key="8">
    <source>
        <dbReference type="ARBA" id="ARBA00023242"/>
    </source>
</evidence>
<dbReference type="OMA" id="ICHKRRS"/>
<dbReference type="GO" id="GO:0032435">
    <property type="term" value="P:negative regulation of proteasomal ubiquitin-dependent protein catabolic process"/>
    <property type="evidence" value="ECO:0007669"/>
    <property type="project" value="TreeGrafter"/>
</dbReference>
<evidence type="ECO:0000256" key="2">
    <source>
        <dbReference type="ARBA" id="ARBA00004604"/>
    </source>
</evidence>
<accession>A0A4W3JQZ5</accession>
<dbReference type="SUPFAM" id="SSF54791">
    <property type="entry name" value="Eukaryotic type KH-domain (KH-domain type I)"/>
    <property type="match status" value="1"/>
</dbReference>
<dbReference type="Pfam" id="PF11977">
    <property type="entry name" value="RNase_Zc3h12a"/>
    <property type="match status" value="1"/>
</dbReference>
<evidence type="ECO:0000256" key="9">
    <source>
        <dbReference type="ARBA" id="ARBA00038274"/>
    </source>
</evidence>
<dbReference type="AlphaFoldDB" id="A0A4W3JQZ5"/>
<evidence type="ECO:0000259" key="13">
    <source>
        <dbReference type="Pfam" id="PF23052"/>
    </source>
</evidence>
<feature type="domain" description="RNase NYN" evidence="11">
    <location>
        <begin position="601"/>
        <end position="752"/>
    </location>
</feature>
<dbReference type="GO" id="GO:0016605">
    <property type="term" value="C:PML body"/>
    <property type="evidence" value="ECO:0007669"/>
    <property type="project" value="UniProtKB-SubCell"/>
</dbReference>
<feature type="domain" description="N4BP1 C-terminal UBA" evidence="15">
    <location>
        <begin position="797"/>
        <end position="844"/>
    </location>
</feature>
<organism evidence="16 17">
    <name type="scientific">Callorhinchus milii</name>
    <name type="common">Ghost shark</name>
    <dbReference type="NCBI Taxonomy" id="7868"/>
    <lineage>
        <taxon>Eukaryota</taxon>
        <taxon>Metazoa</taxon>
        <taxon>Chordata</taxon>
        <taxon>Craniata</taxon>
        <taxon>Vertebrata</taxon>
        <taxon>Chondrichthyes</taxon>
        <taxon>Holocephali</taxon>
        <taxon>Chimaeriformes</taxon>
        <taxon>Callorhinchidae</taxon>
        <taxon>Callorhinchus</taxon>
    </lineage>
</organism>
<dbReference type="Pfam" id="PF23052">
    <property type="entry name" value="KH_N4BP1_2nd"/>
    <property type="match status" value="1"/>
</dbReference>
<feature type="domain" description="N4BP1 first type I KH-domain" evidence="12">
    <location>
        <begin position="16"/>
        <end position="87"/>
    </location>
</feature>
<dbReference type="InterPro" id="IPR056631">
    <property type="entry name" value="UBA_N4BP1"/>
</dbReference>
<dbReference type="Pfam" id="PF23054">
    <property type="entry name" value="UBA_N4BP1_C"/>
    <property type="match status" value="1"/>
</dbReference>
<dbReference type="InterPro" id="IPR036612">
    <property type="entry name" value="KH_dom_type_1_sf"/>
</dbReference>